<dbReference type="SUPFAM" id="SSF54675">
    <property type="entry name" value="Nicotinate/Quinolinate PRTase N-terminal domain-like"/>
    <property type="match status" value="1"/>
</dbReference>
<organism evidence="6 7">
    <name type="scientific">Candidatus Thalassarchaeum betae</name>
    <dbReference type="NCBI Taxonomy" id="2599289"/>
    <lineage>
        <taxon>Archaea</taxon>
        <taxon>Methanobacteriati</taxon>
        <taxon>Thermoplasmatota</taxon>
        <taxon>Candidatus Poseidoniia</taxon>
        <taxon>Candidatus Poseidoniales</taxon>
        <taxon>Candidatus Thalassarchaeaceae</taxon>
        <taxon>Candidatus Thalassarchaeum</taxon>
    </lineage>
</organism>
<dbReference type="InterPro" id="IPR013785">
    <property type="entry name" value="Aldolase_TIM"/>
</dbReference>
<proteinExistence type="inferred from homology"/>
<accession>A0A2V3HUR8</accession>
<dbReference type="EMBL" id="PSPG01000008">
    <property type="protein sequence ID" value="PXF21481.1"/>
    <property type="molecule type" value="Genomic_DNA"/>
</dbReference>
<feature type="domain" description="Quinolinate phosphoribosyl transferase C-terminal" evidence="4">
    <location>
        <begin position="137"/>
        <end position="320"/>
    </location>
</feature>
<comment type="caution">
    <text evidence="6">The sequence shown here is derived from an EMBL/GenBank/DDBJ whole genome shotgun (WGS) entry which is preliminary data.</text>
</comment>
<evidence type="ECO:0008006" key="8">
    <source>
        <dbReference type="Google" id="ProtNLM"/>
    </source>
</evidence>
<dbReference type="PANTHER" id="PTHR32179:SF3">
    <property type="entry name" value="NICOTINATE-NUCLEOTIDE PYROPHOSPHORYLASE [CARBOXYLATING]"/>
    <property type="match status" value="1"/>
</dbReference>
<dbReference type="InterPro" id="IPR027277">
    <property type="entry name" value="NadC/ModD"/>
</dbReference>
<dbReference type="PANTHER" id="PTHR32179">
    <property type="entry name" value="NICOTINATE-NUCLEOTIDE PYROPHOSPHORYLASE [CARBOXYLATING]"/>
    <property type="match status" value="1"/>
</dbReference>
<name>A0A2V3HUR8_9ARCH</name>
<sequence>MSFRTIEGGVVTRHGVATLPHDRSTLLWSEDGPTPLFLDSIDRWVDAMVADEHGGGDGPDGLVEARVVAKASGVLCGRPVAERLLARHLSGCSAEWGASEGGPVEEGRTVLVLHGPANEILRIERTLLNLLGRLSGIASNTTQWAESAGSMCIAATRKTEWGLLDKWAIHIGGGLTHRLDRSDALMLKENDIAAEMGEGESELAAMRRMVSSVDMKQHAGFTVVEVRSVEQAVAAAAAWDASQRARGGDERVVLLLDNMGSEGASDAGTALSERGLRQRCVLEGSGGVSLDSLGDWAASGVDLVSSSALNRGVEPLDLSMLIGAGGD</sequence>
<dbReference type="InterPro" id="IPR022412">
    <property type="entry name" value="Quinolinate_PRibosylTrfase_N"/>
</dbReference>
<evidence type="ECO:0000313" key="6">
    <source>
        <dbReference type="EMBL" id="PXF21481.1"/>
    </source>
</evidence>
<keyword evidence="2" id="KW-0328">Glycosyltransferase</keyword>
<evidence type="ECO:0000256" key="2">
    <source>
        <dbReference type="ARBA" id="ARBA00022676"/>
    </source>
</evidence>
<dbReference type="GO" id="GO:0034213">
    <property type="term" value="P:quinolinate catabolic process"/>
    <property type="evidence" value="ECO:0007669"/>
    <property type="project" value="TreeGrafter"/>
</dbReference>
<dbReference type="InterPro" id="IPR002638">
    <property type="entry name" value="Quinolinate_PRibosylTrfase_C"/>
</dbReference>
<gene>
    <name evidence="6" type="ORF">CXX69_04555</name>
</gene>
<dbReference type="GO" id="GO:0004514">
    <property type="term" value="F:nicotinate-nucleotide diphosphorylase (carboxylating) activity"/>
    <property type="evidence" value="ECO:0007669"/>
    <property type="project" value="InterPro"/>
</dbReference>
<evidence type="ECO:0000259" key="5">
    <source>
        <dbReference type="Pfam" id="PF02749"/>
    </source>
</evidence>
<protein>
    <recommendedName>
        <fullName evidence="8">Nicotinate-nucleotide pyrophosphorylase [carboxylating]</fullName>
    </recommendedName>
</protein>
<dbReference type="Proteomes" id="UP000248161">
    <property type="component" value="Unassembled WGS sequence"/>
</dbReference>
<evidence type="ECO:0000256" key="1">
    <source>
        <dbReference type="ARBA" id="ARBA00009400"/>
    </source>
</evidence>
<dbReference type="AlphaFoldDB" id="A0A2V3HUR8"/>
<dbReference type="GO" id="GO:0009435">
    <property type="term" value="P:NAD+ biosynthetic process"/>
    <property type="evidence" value="ECO:0007669"/>
    <property type="project" value="InterPro"/>
</dbReference>
<reference evidence="6 7" key="1">
    <citation type="journal article" date="2015" name="Nat. Commun.">
        <title>Genomic and transcriptomic evidence for scavenging of diverse organic compounds by widespread deep-sea archaea.</title>
        <authorList>
            <person name="Li M."/>
            <person name="Baker B.J."/>
            <person name="Anantharaman K."/>
            <person name="Jain S."/>
            <person name="Breier J.A."/>
            <person name="Dick G.J."/>
        </authorList>
    </citation>
    <scope>NUCLEOTIDE SEQUENCE [LARGE SCALE GENOMIC DNA]</scope>
    <source>
        <strain evidence="6">Cayman_51_deep</strain>
    </source>
</reference>
<comment type="similarity">
    <text evidence="1">Belongs to the NadC/ModD family.</text>
</comment>
<dbReference type="InterPro" id="IPR036068">
    <property type="entry name" value="Nicotinate_pribotase-like_C"/>
</dbReference>
<dbReference type="InterPro" id="IPR037128">
    <property type="entry name" value="Quinolinate_PRibosylTase_N_sf"/>
</dbReference>
<dbReference type="GO" id="GO:0005737">
    <property type="term" value="C:cytoplasm"/>
    <property type="evidence" value="ECO:0007669"/>
    <property type="project" value="TreeGrafter"/>
</dbReference>
<dbReference type="Pfam" id="PF02749">
    <property type="entry name" value="QRPTase_N"/>
    <property type="match status" value="1"/>
</dbReference>
<dbReference type="Pfam" id="PF01729">
    <property type="entry name" value="QRPTase_C"/>
    <property type="match status" value="1"/>
</dbReference>
<feature type="domain" description="Quinolinate phosphoribosyl transferase N-terminal" evidence="5">
    <location>
        <begin position="61"/>
        <end position="135"/>
    </location>
</feature>
<dbReference type="Gene3D" id="3.20.20.70">
    <property type="entry name" value="Aldolase class I"/>
    <property type="match status" value="1"/>
</dbReference>
<evidence type="ECO:0000259" key="4">
    <source>
        <dbReference type="Pfam" id="PF01729"/>
    </source>
</evidence>
<evidence type="ECO:0000256" key="3">
    <source>
        <dbReference type="ARBA" id="ARBA00022679"/>
    </source>
</evidence>
<dbReference type="Gene3D" id="3.90.1170.20">
    <property type="entry name" value="Quinolinate phosphoribosyl transferase, N-terminal domain"/>
    <property type="match status" value="1"/>
</dbReference>
<keyword evidence="3" id="KW-0808">Transferase</keyword>
<dbReference type="SUPFAM" id="SSF51690">
    <property type="entry name" value="Nicotinate/Quinolinate PRTase C-terminal domain-like"/>
    <property type="match status" value="1"/>
</dbReference>
<evidence type="ECO:0000313" key="7">
    <source>
        <dbReference type="Proteomes" id="UP000248161"/>
    </source>
</evidence>